<evidence type="ECO:0000313" key="11">
    <source>
        <dbReference type="Proteomes" id="UP000549394"/>
    </source>
</evidence>
<evidence type="ECO:0000256" key="9">
    <source>
        <dbReference type="RuleBase" id="RU010713"/>
    </source>
</evidence>
<feature type="transmembrane region" description="Helical" evidence="9">
    <location>
        <begin position="100"/>
        <end position="122"/>
    </location>
</feature>
<keyword evidence="7 9" id="KW-0472">Membrane</keyword>
<dbReference type="PANTHER" id="PTHR11893">
    <property type="entry name" value="INNEXIN"/>
    <property type="match status" value="1"/>
</dbReference>
<dbReference type="GO" id="GO:0005921">
    <property type="term" value="C:gap junction"/>
    <property type="evidence" value="ECO:0007669"/>
    <property type="project" value="UniProtKB-UniRule"/>
</dbReference>
<dbReference type="OrthoDB" id="5867527at2759"/>
<comment type="subcellular location">
    <subcellularLocation>
        <location evidence="1 9">Cell membrane</location>
        <topology evidence="1 9">Multi-pass membrane protein</topology>
    </subcellularLocation>
</comment>
<comment type="caution">
    <text evidence="10">The sequence shown here is derived from an EMBL/GenBank/DDBJ whole genome shotgun (WGS) entry which is preliminary data.</text>
</comment>
<keyword evidence="6 9" id="KW-0406">Ion transport</keyword>
<evidence type="ECO:0000256" key="7">
    <source>
        <dbReference type="ARBA" id="ARBA00023136"/>
    </source>
</evidence>
<evidence type="ECO:0000256" key="6">
    <source>
        <dbReference type="ARBA" id="ARBA00023065"/>
    </source>
</evidence>
<comment type="function">
    <text evidence="9">Structural component of the gap junctions.</text>
</comment>
<evidence type="ECO:0000256" key="8">
    <source>
        <dbReference type="ARBA" id="ARBA00023303"/>
    </source>
</evidence>
<sequence length="397" mass="46220">MEKVVSVVGNVAFPTARRDEENSDRLSHTYTTAILLVFSIVVTGTNLVGETINCWVPAHFSDGWEAYTNSYCWVSNTYYLPFDKSIPKPNEDVGQRHIEYYQWVPIMFLVMGFFFFIPALFWRAMNTKSGIDIESIVEEAENFEHIGKQEKRKQTLDYIIEMFTRYVRARREVSKDMTCSLKNLIACSCFCCSRQRGTYLVACYLVTKALYIINACLQIIALNYFLNHNFYMYGLRELKNLIYNTESSGSITFPRVTMCDLKVRVVGNVQRYTVQCVLPINLFNEKLFLFIWFWIVVVIFILVISFVKHFSFAVTNQLAYVNKHLKFTKYRVLSDDENLRRFAVNYLAVDGVFILRIIGSNTNSLIVTEIVKELWEHYNKATNYNTSSQSSLPEYPS</sequence>
<accession>A0A7I8VRK6</accession>
<dbReference type="GO" id="GO:0034220">
    <property type="term" value="P:monoatomic ion transmembrane transport"/>
    <property type="evidence" value="ECO:0007669"/>
    <property type="project" value="UniProtKB-KW"/>
</dbReference>
<evidence type="ECO:0000256" key="1">
    <source>
        <dbReference type="ARBA" id="ARBA00004651"/>
    </source>
</evidence>
<gene>
    <name evidence="9" type="primary">inx</name>
    <name evidence="10" type="ORF">DGYR_LOCUS7220</name>
</gene>
<reference evidence="10 11" key="1">
    <citation type="submission" date="2020-08" db="EMBL/GenBank/DDBJ databases">
        <authorList>
            <person name="Hejnol A."/>
        </authorList>
    </citation>
    <scope>NUCLEOTIDE SEQUENCE [LARGE SCALE GENOMIC DNA]</scope>
</reference>
<keyword evidence="5 9" id="KW-1133">Transmembrane helix</keyword>
<evidence type="ECO:0000256" key="5">
    <source>
        <dbReference type="ARBA" id="ARBA00022989"/>
    </source>
</evidence>
<dbReference type="InterPro" id="IPR000990">
    <property type="entry name" value="Innexin"/>
</dbReference>
<proteinExistence type="inferred from homology"/>
<evidence type="ECO:0000256" key="2">
    <source>
        <dbReference type="ARBA" id="ARBA00022448"/>
    </source>
</evidence>
<evidence type="ECO:0000256" key="4">
    <source>
        <dbReference type="ARBA" id="ARBA00022692"/>
    </source>
</evidence>
<keyword evidence="4 9" id="KW-0812">Transmembrane</keyword>
<evidence type="ECO:0000256" key="3">
    <source>
        <dbReference type="ARBA" id="ARBA00022475"/>
    </source>
</evidence>
<comment type="similarity">
    <text evidence="9">Belongs to the pannexin family.</text>
</comment>
<dbReference type="GO" id="GO:0005886">
    <property type="term" value="C:plasma membrane"/>
    <property type="evidence" value="ECO:0007669"/>
    <property type="project" value="UniProtKB-SubCell"/>
</dbReference>
<name>A0A7I8VRK6_9ANNE</name>
<dbReference type="PANTHER" id="PTHR11893:SF36">
    <property type="entry name" value="INNEXIN-5"/>
    <property type="match status" value="1"/>
</dbReference>
<organism evidence="10 11">
    <name type="scientific">Dimorphilus gyrociliatus</name>
    <dbReference type="NCBI Taxonomy" id="2664684"/>
    <lineage>
        <taxon>Eukaryota</taxon>
        <taxon>Metazoa</taxon>
        <taxon>Spiralia</taxon>
        <taxon>Lophotrochozoa</taxon>
        <taxon>Annelida</taxon>
        <taxon>Polychaeta</taxon>
        <taxon>Polychaeta incertae sedis</taxon>
        <taxon>Dinophilidae</taxon>
        <taxon>Dimorphilus</taxon>
    </lineage>
</organism>
<keyword evidence="11" id="KW-1185">Reference proteome</keyword>
<feature type="transmembrane region" description="Helical" evidence="9">
    <location>
        <begin position="203"/>
        <end position="226"/>
    </location>
</feature>
<dbReference type="PRINTS" id="PR01262">
    <property type="entry name" value="INNEXIN"/>
</dbReference>
<dbReference type="EMBL" id="CAJFCJ010000009">
    <property type="protein sequence ID" value="CAD5118918.1"/>
    <property type="molecule type" value="Genomic_DNA"/>
</dbReference>
<keyword evidence="2 9" id="KW-0813">Transport</keyword>
<dbReference type="PROSITE" id="PS51013">
    <property type="entry name" value="PANNEXIN"/>
    <property type="match status" value="1"/>
</dbReference>
<evidence type="ECO:0000313" key="10">
    <source>
        <dbReference type="EMBL" id="CAD5118918.1"/>
    </source>
</evidence>
<keyword evidence="8 9" id="KW-0407">Ion channel</keyword>
<feature type="transmembrane region" description="Helical" evidence="9">
    <location>
        <begin position="287"/>
        <end position="307"/>
    </location>
</feature>
<dbReference type="Proteomes" id="UP000549394">
    <property type="component" value="Unassembled WGS sequence"/>
</dbReference>
<dbReference type="AlphaFoldDB" id="A0A7I8VRK6"/>
<protein>
    <recommendedName>
        <fullName evidence="9">Innexin</fullName>
    </recommendedName>
</protein>
<dbReference type="Pfam" id="PF00876">
    <property type="entry name" value="Innexin"/>
    <property type="match status" value="1"/>
</dbReference>
<keyword evidence="3" id="KW-1003">Cell membrane</keyword>
<comment type="caution">
    <text evidence="9">Lacks conserved residue(s) required for the propagation of feature annotation.</text>
</comment>